<dbReference type="GO" id="GO:0000725">
    <property type="term" value="P:recombinational repair"/>
    <property type="evidence" value="ECO:0007669"/>
    <property type="project" value="InterPro"/>
</dbReference>
<feature type="domain" description="Homologous recombination OB-fold protein OB-fold" evidence="1">
    <location>
        <begin position="267"/>
        <end position="353"/>
    </location>
</feature>
<dbReference type="OrthoDB" id="550780at2759"/>
<dbReference type="PANTHER" id="PTHR14523">
    <property type="entry name" value="UNCHARACTERIZED PROTEIN C17ORF53 HOMOLOG"/>
    <property type="match status" value="1"/>
</dbReference>
<evidence type="ECO:0000259" key="1">
    <source>
        <dbReference type="Pfam" id="PF15072"/>
    </source>
</evidence>
<keyword evidence="3" id="KW-1185">Reference proteome</keyword>
<dbReference type="PANTHER" id="PTHR14523:SF1">
    <property type="entry name" value="HOMOLOGOUS RECOMBINATION OB-FOLD PROTEIN"/>
    <property type="match status" value="1"/>
</dbReference>
<proteinExistence type="predicted"/>
<accession>W1PN84</accession>
<sequence length="509" mass="55923">MATWEALDVDDSDLQTLFRPKNQVMDSSQIPNFTSQRDPIFSLSSSMPPLVPCSNSNQSRIPLSENSQITRNEELDVFSEKTRVSQSSVRVSSATPGPSFQVASLFENEQCDRNSQSNLNVSVKEIRAPLSSSGVSGPIHGSYRIAASLSQNDQYQSNSQDNFDDPVEEIRVFRGSNRLSRPIPGPAGAIQSAMHDNNFRSDNVSFTGSQCGNGRSLGISVGDDIDFQRNSWLCAMDFIRRENGCTGMDGFDLRSTISSIEMRRNIDRVPQVVGIIKSCKSNGFGDMIVTLKDPTGTIVGCIHHKVLTNDEARWDISVGSVVILNQVVVFSPARATHYLNITLNNVKKVFSKESEPPPKQAAPAYAVRCTTSAAPAVQTVVAETSREMRDKSWTPNQGQVNNRADLHCPTMETEATETSRVRGENLCTAGHKTDQAECHSPNPIKSPQRSHVNAVEAPNQRCTFARLDNTISARTEHGVTGKSVTNFSVANWTDEQIDELLADCEDMLF</sequence>
<dbReference type="EMBL" id="KI392980">
    <property type="protein sequence ID" value="ERN09528.1"/>
    <property type="molecule type" value="Genomic_DNA"/>
</dbReference>
<dbReference type="Pfam" id="PF15072">
    <property type="entry name" value="HROB"/>
    <property type="match status" value="1"/>
</dbReference>
<dbReference type="STRING" id="13333.W1PN84"/>
<organism evidence="2 3">
    <name type="scientific">Amborella trichopoda</name>
    <dbReference type="NCBI Taxonomy" id="13333"/>
    <lineage>
        <taxon>Eukaryota</taxon>
        <taxon>Viridiplantae</taxon>
        <taxon>Streptophyta</taxon>
        <taxon>Embryophyta</taxon>
        <taxon>Tracheophyta</taxon>
        <taxon>Spermatophyta</taxon>
        <taxon>Magnoliopsida</taxon>
        <taxon>Amborellales</taxon>
        <taxon>Amborellaceae</taxon>
        <taxon>Amborella</taxon>
    </lineage>
</organism>
<reference evidence="3" key="1">
    <citation type="journal article" date="2013" name="Science">
        <title>The Amborella genome and the evolution of flowering plants.</title>
        <authorList>
            <consortium name="Amborella Genome Project"/>
        </authorList>
    </citation>
    <scope>NUCLEOTIDE SEQUENCE [LARGE SCALE GENOMIC DNA]</scope>
</reference>
<evidence type="ECO:0000313" key="2">
    <source>
        <dbReference type="EMBL" id="ERN09528.1"/>
    </source>
</evidence>
<name>W1PN84_AMBTC</name>
<dbReference type="AlphaFoldDB" id="W1PN84"/>
<dbReference type="InterPro" id="IPR058570">
    <property type="entry name" value="HROB_OB"/>
</dbReference>
<dbReference type="KEGG" id="atr:18437681"/>
<protein>
    <recommendedName>
        <fullName evidence="1">Homologous recombination OB-fold protein OB-fold domain-containing protein</fullName>
    </recommendedName>
</protein>
<dbReference type="Proteomes" id="UP000017836">
    <property type="component" value="Unassembled WGS sequence"/>
</dbReference>
<dbReference type="HOGENOM" id="CLU_535721_0_0_1"/>
<gene>
    <name evidence="2" type="ORF">AMTR_s00029p00138050</name>
</gene>
<dbReference type="Gramene" id="ERN09528">
    <property type="protein sequence ID" value="ERN09528"/>
    <property type="gene ID" value="AMTR_s00029p00138050"/>
</dbReference>
<dbReference type="eggNOG" id="ENOG502RXQD">
    <property type="taxonomic scope" value="Eukaryota"/>
</dbReference>
<dbReference type="InterPro" id="IPR028045">
    <property type="entry name" value="HROB"/>
</dbReference>
<evidence type="ECO:0000313" key="3">
    <source>
        <dbReference type="Proteomes" id="UP000017836"/>
    </source>
</evidence>